<keyword evidence="9" id="KW-1185">Reference proteome</keyword>
<dbReference type="EMBL" id="BAHD01000049">
    <property type="protein sequence ID" value="GAB96785.1"/>
    <property type="molecule type" value="Genomic_DNA"/>
</dbReference>
<dbReference type="AlphaFoldDB" id="K6WC35"/>
<gene>
    <name evidence="8" type="primary">mntH</name>
    <name evidence="8" type="ORF">KILIM_049_00020</name>
</gene>
<feature type="transmembrane region" description="Helical" evidence="7">
    <location>
        <begin position="186"/>
        <end position="204"/>
    </location>
</feature>
<dbReference type="RefSeq" id="WP_006593317.1">
    <property type="nucleotide sequence ID" value="NZ_BAHD01000049.1"/>
</dbReference>
<feature type="transmembrane region" description="Helical" evidence="7">
    <location>
        <begin position="305"/>
        <end position="329"/>
    </location>
</feature>
<feature type="transmembrane region" description="Helical" evidence="7">
    <location>
        <begin position="86"/>
        <end position="105"/>
    </location>
</feature>
<dbReference type="STRING" id="1184609.KILIM_049_00020"/>
<name>K6WC35_9MICO</name>
<sequence length="430" mass="43770">MYQQRAVRWRVLLVPALLTTVAYVDPGNFGSNIEAGSLLGYDLLWVVVAASLAAAVIQYLAALLGLATGGTLASVSAQRMSRPQRLVMWAQAELVIIMTDLAELIGGALGLYLLFGIPLPLGACIVGVGSLLIMAVGPRAAMFSTPLTLGLLAVVGVGVIAMAAMAGVRPGALDGLVPGALDGPGLILVTAIVGATVMPHALYFHSAVSADARAHDRAPNGTDPTPVDHPDSAGSANSAGSAGRVARGLDPRRRLGWAIVAAMGVAGCVNGSLLVIGANLPEGTPSGIEAAHAALSQNAGQLAGILLGVTLLASGLASTVVGVFTGQVVMQGFIRRPIPLWVRRLTAVVPPLVVLAAGVDPTWALIVSQAVLALALPVTLVPLLLLVLSRRVMGPLYPGLPVRTAAVFFTALIIVMDVALIGLLLTGHVV</sequence>
<protein>
    <submittedName>
        <fullName evidence="8">Manganese transport protein</fullName>
    </submittedName>
</protein>
<feature type="transmembrane region" description="Helical" evidence="7">
    <location>
        <begin position="44"/>
        <end position="66"/>
    </location>
</feature>
<evidence type="ECO:0000256" key="6">
    <source>
        <dbReference type="SAM" id="MobiDB-lite"/>
    </source>
</evidence>
<proteinExistence type="predicted"/>
<dbReference type="NCBIfam" id="NF037982">
    <property type="entry name" value="Nramp_1"/>
    <property type="match status" value="1"/>
</dbReference>
<feature type="transmembrane region" description="Helical" evidence="7">
    <location>
        <begin position="365"/>
        <end position="388"/>
    </location>
</feature>
<evidence type="ECO:0000256" key="7">
    <source>
        <dbReference type="SAM" id="Phobius"/>
    </source>
</evidence>
<feature type="region of interest" description="Disordered" evidence="6">
    <location>
        <begin position="214"/>
        <end position="245"/>
    </location>
</feature>
<feature type="transmembrane region" description="Helical" evidence="7">
    <location>
        <begin position="7"/>
        <end position="24"/>
    </location>
</feature>
<dbReference type="eggNOG" id="COG1914">
    <property type="taxonomic scope" value="Bacteria"/>
</dbReference>
<feature type="transmembrane region" description="Helical" evidence="7">
    <location>
        <begin position="111"/>
        <end position="135"/>
    </location>
</feature>
<accession>K6WC35</accession>
<evidence type="ECO:0000313" key="8">
    <source>
        <dbReference type="EMBL" id="GAB96785.1"/>
    </source>
</evidence>
<dbReference type="OrthoDB" id="9787548at2"/>
<evidence type="ECO:0000256" key="5">
    <source>
        <dbReference type="ARBA" id="ARBA00023136"/>
    </source>
</evidence>
<organism evidence="8 9">
    <name type="scientific">Kineosphaera limosa NBRC 100340</name>
    <dbReference type="NCBI Taxonomy" id="1184609"/>
    <lineage>
        <taxon>Bacteria</taxon>
        <taxon>Bacillati</taxon>
        <taxon>Actinomycetota</taxon>
        <taxon>Actinomycetes</taxon>
        <taxon>Micrococcales</taxon>
        <taxon>Dermatophilaceae</taxon>
        <taxon>Kineosphaera</taxon>
    </lineage>
</organism>
<evidence type="ECO:0000256" key="1">
    <source>
        <dbReference type="ARBA" id="ARBA00004141"/>
    </source>
</evidence>
<dbReference type="GO" id="GO:0005886">
    <property type="term" value="C:plasma membrane"/>
    <property type="evidence" value="ECO:0007669"/>
    <property type="project" value="TreeGrafter"/>
</dbReference>
<evidence type="ECO:0000256" key="2">
    <source>
        <dbReference type="ARBA" id="ARBA00022448"/>
    </source>
</evidence>
<comment type="caution">
    <text evidence="8">The sequence shown here is derived from an EMBL/GenBank/DDBJ whole genome shotgun (WGS) entry which is preliminary data.</text>
</comment>
<dbReference type="PRINTS" id="PR00447">
    <property type="entry name" value="NATRESASSCMP"/>
</dbReference>
<evidence type="ECO:0000313" key="9">
    <source>
        <dbReference type="Proteomes" id="UP000008366"/>
    </source>
</evidence>
<evidence type="ECO:0000256" key="4">
    <source>
        <dbReference type="ARBA" id="ARBA00022989"/>
    </source>
</evidence>
<feature type="transmembrane region" description="Helical" evidence="7">
    <location>
        <begin position="147"/>
        <end position="166"/>
    </location>
</feature>
<dbReference type="PANTHER" id="PTHR11706">
    <property type="entry name" value="SOLUTE CARRIER PROTEIN FAMILY 11 MEMBER"/>
    <property type="match status" value="1"/>
</dbReference>
<feature type="transmembrane region" description="Helical" evidence="7">
    <location>
        <begin position="400"/>
        <end position="425"/>
    </location>
</feature>
<dbReference type="PANTHER" id="PTHR11706:SF33">
    <property type="entry name" value="NATURAL RESISTANCE-ASSOCIATED MACROPHAGE PROTEIN 2"/>
    <property type="match status" value="1"/>
</dbReference>
<feature type="compositionally biased region" description="Low complexity" evidence="6">
    <location>
        <begin position="232"/>
        <end position="245"/>
    </location>
</feature>
<dbReference type="GO" id="GO:0034755">
    <property type="term" value="P:iron ion transmembrane transport"/>
    <property type="evidence" value="ECO:0007669"/>
    <property type="project" value="TreeGrafter"/>
</dbReference>
<evidence type="ECO:0000256" key="3">
    <source>
        <dbReference type="ARBA" id="ARBA00022692"/>
    </source>
</evidence>
<feature type="transmembrane region" description="Helical" evidence="7">
    <location>
        <begin position="341"/>
        <end position="359"/>
    </location>
</feature>
<keyword evidence="5 7" id="KW-0472">Membrane</keyword>
<keyword evidence="3 7" id="KW-0812">Transmembrane</keyword>
<dbReference type="InterPro" id="IPR001046">
    <property type="entry name" value="NRAMP_fam"/>
</dbReference>
<reference evidence="8 9" key="1">
    <citation type="submission" date="2012-08" db="EMBL/GenBank/DDBJ databases">
        <title>Whole genome shotgun sequence of Kineosphaera limosa NBRC 100340.</title>
        <authorList>
            <person name="Yoshida I."/>
            <person name="Isaki S."/>
            <person name="Hosoyama A."/>
            <person name="Tsuchikane K."/>
            <person name="Katsumata H."/>
            <person name="Ando Y."/>
            <person name="Ohji S."/>
            <person name="Hamada M."/>
            <person name="Tamura T."/>
            <person name="Yamazoe A."/>
            <person name="Yamazaki S."/>
            <person name="Fujita N."/>
        </authorList>
    </citation>
    <scope>NUCLEOTIDE SEQUENCE [LARGE SCALE GENOMIC DNA]</scope>
    <source>
        <strain evidence="8 9">NBRC 100340</strain>
    </source>
</reference>
<dbReference type="GO" id="GO:0015086">
    <property type="term" value="F:cadmium ion transmembrane transporter activity"/>
    <property type="evidence" value="ECO:0007669"/>
    <property type="project" value="TreeGrafter"/>
</dbReference>
<feature type="transmembrane region" description="Helical" evidence="7">
    <location>
        <begin position="255"/>
        <end position="276"/>
    </location>
</feature>
<keyword evidence="2" id="KW-0813">Transport</keyword>
<dbReference type="GO" id="GO:0005384">
    <property type="term" value="F:manganese ion transmembrane transporter activity"/>
    <property type="evidence" value="ECO:0007669"/>
    <property type="project" value="TreeGrafter"/>
</dbReference>
<keyword evidence="4 7" id="KW-1133">Transmembrane helix</keyword>
<dbReference type="Pfam" id="PF01566">
    <property type="entry name" value="Nramp"/>
    <property type="match status" value="1"/>
</dbReference>
<dbReference type="Proteomes" id="UP000008366">
    <property type="component" value="Unassembled WGS sequence"/>
</dbReference>
<comment type="subcellular location">
    <subcellularLocation>
        <location evidence="1">Membrane</location>
        <topology evidence="1">Multi-pass membrane protein</topology>
    </subcellularLocation>
</comment>